<reference evidence="1 2" key="1">
    <citation type="journal article" date="2012" name="J. Proteome Res.">
        <title>Application of Spiroplasma melliferum proteogenomic profiling for the discovery of virulence factors and pathogenicity mechanisms in host-associated spiroplasmas.</title>
        <authorList>
            <person name="Alexeev D."/>
            <person name="Kostrjukova E."/>
            <person name="Aliper A."/>
            <person name="Popenko A."/>
            <person name="Bazaleev N."/>
            <person name="Tyakht A."/>
            <person name="Selezneva O."/>
            <person name="Akopian T."/>
            <person name="Prichodko E."/>
            <person name="Kondratov I."/>
            <person name="Chukin M."/>
            <person name="Demina I."/>
            <person name="Galyamina M."/>
            <person name="Kamashev D."/>
            <person name="Vanyushkina A."/>
            <person name="Ladygina V."/>
            <person name="Levitskii S."/>
            <person name="Lazarev V."/>
            <person name="Govorun V."/>
        </authorList>
    </citation>
    <scope>NUCLEOTIDE SEQUENCE [LARGE SCALE GENOMIC DNA]</scope>
    <source>
        <strain evidence="1 2">KC3</strain>
    </source>
</reference>
<gene>
    <name evidence="1" type="ORF">SPM_006610</name>
</gene>
<proteinExistence type="predicted"/>
<dbReference type="AlphaFoldDB" id="A0AAI9X0E1"/>
<evidence type="ECO:0000313" key="2">
    <source>
        <dbReference type="Proteomes" id="UP000004057"/>
    </source>
</evidence>
<protein>
    <submittedName>
        <fullName evidence="1">Uncharacterized protein</fullName>
    </submittedName>
</protein>
<accession>A0AAI9X0E1</accession>
<sequence length="91" mass="10830">MAKLSELLKKEELNTNEKNNLVNKLVSEKGTKEFKKRDYSEILPNMTCHKKLVKLFRQEAKSKRWLPTTLMNEILADRYNMDLEELDNEDD</sequence>
<geneLocation type="plasmid" evidence="1">
    <name>pSme1</name>
</geneLocation>
<dbReference type="RefSeq" id="WP_004028775.1">
    <property type="nucleotide sequence ID" value="NZ_AGBZ02000005.1"/>
</dbReference>
<comment type="caution">
    <text evidence="1">The sequence shown here is derived from an EMBL/GenBank/DDBJ whole genome shotgun (WGS) entry which is preliminary data.</text>
</comment>
<name>A0AAI9X0E1_SPIME</name>
<evidence type="ECO:0000313" key="1">
    <source>
        <dbReference type="EMBL" id="KAI92018.1"/>
    </source>
</evidence>
<keyword evidence="1" id="KW-0614">Plasmid</keyword>
<dbReference type="EMBL" id="AGBZ02000005">
    <property type="protein sequence ID" value="KAI92018.1"/>
    <property type="molecule type" value="Genomic_DNA"/>
</dbReference>
<organism evidence="1 2">
    <name type="scientific">Spiroplasma melliferum KC3</name>
    <dbReference type="NCBI Taxonomy" id="570509"/>
    <lineage>
        <taxon>Bacteria</taxon>
        <taxon>Bacillati</taxon>
        <taxon>Mycoplasmatota</taxon>
        <taxon>Mollicutes</taxon>
        <taxon>Entomoplasmatales</taxon>
        <taxon>Spiroplasmataceae</taxon>
        <taxon>Spiroplasma</taxon>
    </lineage>
</organism>
<dbReference type="Proteomes" id="UP000004057">
    <property type="component" value="Unassembled WGS sequence"/>
</dbReference>